<evidence type="ECO:0000313" key="4">
    <source>
        <dbReference type="EMBL" id="VDD83450.1"/>
    </source>
</evidence>
<evidence type="ECO:0000313" key="5">
    <source>
        <dbReference type="Proteomes" id="UP000267029"/>
    </source>
</evidence>
<dbReference type="WBParaSite" id="MCU_008879-RA">
    <property type="protein sequence ID" value="MCU_008879-RA"/>
    <property type="gene ID" value="MCU_008879"/>
</dbReference>
<name>A0A158QW77_MESCO</name>
<keyword evidence="2" id="KW-0804">Transcription</keyword>
<evidence type="ECO:0000256" key="3">
    <source>
        <dbReference type="SAM" id="MobiDB-lite"/>
    </source>
</evidence>
<sequence length="375" mass="41860">MNKVQWYLSLDFNPLQLSDVQVAFDSYSKPLISKFIPQLNGILVHLEKQSLKLRPASDLATERDKDYQCIVRIHPEHPTAKVHLAVNATIFCPCIGLQVEATITAVKPQRLACRYGDGFAVFISVPLQGVESEPLPIDPETGCPLQVFPQDRVHVEVSKVIRSANGESLQIVGRVISLVKRGKIGRKALDLPYEDVNGCDKQGVDENSNKSRKGKSNSEQHFGALEGHTMETSSQKVGKHKSKRLEHPSDTEEKTQAHGGGEHAPQETLLLKREPESVIEKHRKKRKRHLSDESSVVQTEEEEVLKVNKRRRKNADAALLVSDSQPLQPAETVVKREKSYFTELNKSPDIFSSSGDEASEPSPPSKPKPMKHEAR</sequence>
<dbReference type="Proteomes" id="UP000267029">
    <property type="component" value="Unassembled WGS sequence"/>
</dbReference>
<proteinExistence type="predicted"/>
<feature type="compositionally biased region" description="Polar residues" evidence="3">
    <location>
        <begin position="344"/>
        <end position="356"/>
    </location>
</feature>
<dbReference type="Gene3D" id="3.30.1490.120">
    <property type="entry name" value="RNA polymerase Rpb7-like, N-terminal domain"/>
    <property type="match status" value="1"/>
</dbReference>
<evidence type="ECO:0000256" key="1">
    <source>
        <dbReference type="ARBA" id="ARBA00022478"/>
    </source>
</evidence>
<accession>A0A158QW77</accession>
<dbReference type="EMBL" id="UXSR01005728">
    <property type="protein sequence ID" value="VDD83450.1"/>
    <property type="molecule type" value="Genomic_DNA"/>
</dbReference>
<organism evidence="6">
    <name type="scientific">Mesocestoides corti</name>
    <name type="common">Flatworm</name>
    <dbReference type="NCBI Taxonomy" id="53468"/>
    <lineage>
        <taxon>Eukaryota</taxon>
        <taxon>Metazoa</taxon>
        <taxon>Spiralia</taxon>
        <taxon>Lophotrochozoa</taxon>
        <taxon>Platyhelminthes</taxon>
        <taxon>Cestoda</taxon>
        <taxon>Eucestoda</taxon>
        <taxon>Cyclophyllidea</taxon>
        <taxon>Mesocestoididae</taxon>
        <taxon>Mesocestoides</taxon>
    </lineage>
</organism>
<dbReference type="GO" id="GO:0000428">
    <property type="term" value="C:DNA-directed RNA polymerase complex"/>
    <property type="evidence" value="ECO:0007669"/>
    <property type="project" value="UniProtKB-KW"/>
</dbReference>
<dbReference type="AlphaFoldDB" id="A0A158QW77"/>
<evidence type="ECO:0000256" key="2">
    <source>
        <dbReference type="ARBA" id="ARBA00023163"/>
    </source>
</evidence>
<protein>
    <submittedName>
        <fullName evidence="6">DNA-directed RNA polymerase I subunit RPA43</fullName>
    </submittedName>
</protein>
<dbReference type="OrthoDB" id="10250504at2759"/>
<reference evidence="4 5" key="1">
    <citation type="submission" date="2018-10" db="EMBL/GenBank/DDBJ databases">
        <authorList>
            <consortium name="Pathogen Informatics"/>
        </authorList>
    </citation>
    <scope>NUCLEOTIDE SEQUENCE [LARGE SCALE GENOMIC DNA]</scope>
</reference>
<reference evidence="6" key="2">
    <citation type="submission" date="2019-11" db="UniProtKB">
        <authorList>
            <consortium name="WormBaseParasite"/>
        </authorList>
    </citation>
    <scope>IDENTIFICATION</scope>
</reference>
<feature type="region of interest" description="Disordered" evidence="3">
    <location>
        <begin position="344"/>
        <end position="375"/>
    </location>
</feature>
<gene>
    <name evidence="4" type="ORF">MCOS_LOCUS9453</name>
</gene>
<evidence type="ECO:0000313" key="6">
    <source>
        <dbReference type="WBParaSite" id="MCU_008879-RA"/>
    </source>
</evidence>
<keyword evidence="5" id="KW-1185">Reference proteome</keyword>
<feature type="region of interest" description="Disordered" evidence="3">
    <location>
        <begin position="195"/>
        <end position="308"/>
    </location>
</feature>
<feature type="compositionally biased region" description="Basic and acidic residues" evidence="3">
    <location>
        <begin position="245"/>
        <end position="280"/>
    </location>
</feature>
<keyword evidence="1" id="KW-0240">DNA-directed RNA polymerase</keyword>
<dbReference type="InterPro" id="IPR036898">
    <property type="entry name" value="RNA_pol_Rpb7-like_N_sf"/>
</dbReference>